<keyword evidence="8" id="KW-1185">Reference proteome</keyword>
<dbReference type="EMBL" id="JAVDRD010000006">
    <property type="protein sequence ID" value="MDR6511750.1"/>
    <property type="molecule type" value="Genomic_DNA"/>
</dbReference>
<accession>A0ABU1MN47</accession>
<evidence type="ECO:0000256" key="6">
    <source>
        <dbReference type="SAM" id="Coils"/>
    </source>
</evidence>
<organism evidence="7 8">
    <name type="scientific">Novosphingobium capsulatum</name>
    <dbReference type="NCBI Taxonomy" id="13688"/>
    <lineage>
        <taxon>Bacteria</taxon>
        <taxon>Pseudomonadati</taxon>
        <taxon>Pseudomonadota</taxon>
        <taxon>Alphaproteobacteria</taxon>
        <taxon>Sphingomonadales</taxon>
        <taxon>Sphingomonadaceae</taxon>
        <taxon>Novosphingobium</taxon>
    </lineage>
</organism>
<keyword evidence="6" id="KW-0175">Coiled coil</keyword>
<keyword evidence="4 5" id="KW-0472">Membrane</keyword>
<keyword evidence="5" id="KW-0653">Protein transport</keyword>
<protein>
    <recommendedName>
        <fullName evidence="5">Sec-independent protein translocase protein TatC</fullName>
    </recommendedName>
</protein>
<keyword evidence="3 5" id="KW-1133">Transmembrane helix</keyword>
<name>A0ABU1MN47_9SPHN</name>
<reference evidence="7 8" key="1">
    <citation type="submission" date="2023-07" db="EMBL/GenBank/DDBJ databases">
        <title>Sorghum-associated microbial communities from plants grown in Nebraska, USA.</title>
        <authorList>
            <person name="Schachtman D."/>
        </authorList>
    </citation>
    <scope>NUCLEOTIDE SEQUENCE [LARGE SCALE GENOMIC DNA]</scope>
    <source>
        <strain evidence="7 8">DS1027</strain>
    </source>
</reference>
<proteinExistence type="inferred from homology"/>
<feature type="coiled-coil region" evidence="6">
    <location>
        <begin position="248"/>
        <end position="279"/>
    </location>
</feature>
<keyword evidence="2 5" id="KW-0812">Transmembrane</keyword>
<evidence type="ECO:0000256" key="2">
    <source>
        <dbReference type="ARBA" id="ARBA00022692"/>
    </source>
</evidence>
<dbReference type="PRINTS" id="PR01840">
    <property type="entry name" value="TATCFAMILY"/>
</dbReference>
<dbReference type="Proteomes" id="UP001184150">
    <property type="component" value="Unassembled WGS sequence"/>
</dbReference>
<dbReference type="InterPro" id="IPR002033">
    <property type="entry name" value="TatC"/>
</dbReference>
<comment type="subcellular location">
    <subcellularLocation>
        <location evidence="5">Cell membrane</location>
        <topology evidence="5">Multi-pass membrane protein</topology>
    </subcellularLocation>
    <subcellularLocation>
        <location evidence="1">Membrane</location>
        <topology evidence="1">Multi-pass membrane protein</topology>
    </subcellularLocation>
</comment>
<evidence type="ECO:0000313" key="8">
    <source>
        <dbReference type="Proteomes" id="UP001184150"/>
    </source>
</evidence>
<comment type="caution">
    <text evidence="7">The sequence shown here is derived from an EMBL/GenBank/DDBJ whole genome shotgun (WGS) entry which is preliminary data.</text>
</comment>
<evidence type="ECO:0000256" key="1">
    <source>
        <dbReference type="ARBA" id="ARBA00004141"/>
    </source>
</evidence>
<comment type="similarity">
    <text evidence="5">Belongs to the TatC family.</text>
</comment>
<evidence type="ECO:0000256" key="5">
    <source>
        <dbReference type="HAMAP-Rule" id="MF_00902"/>
    </source>
</evidence>
<dbReference type="PANTHER" id="PTHR30371:SF0">
    <property type="entry name" value="SEC-INDEPENDENT PROTEIN TRANSLOCASE PROTEIN TATC, CHLOROPLASTIC-RELATED"/>
    <property type="match status" value="1"/>
</dbReference>
<feature type="transmembrane region" description="Helical" evidence="5">
    <location>
        <begin position="226"/>
        <end position="246"/>
    </location>
</feature>
<keyword evidence="5" id="KW-0813">Transport</keyword>
<dbReference type="RefSeq" id="WP_309805533.1">
    <property type="nucleotide sequence ID" value="NZ_JAVDRD010000006.1"/>
</dbReference>
<gene>
    <name evidence="5" type="primary">tatC</name>
    <name evidence="7" type="ORF">J2792_002626</name>
</gene>
<feature type="transmembrane region" description="Helical" evidence="5">
    <location>
        <begin position="71"/>
        <end position="101"/>
    </location>
</feature>
<evidence type="ECO:0000256" key="3">
    <source>
        <dbReference type="ARBA" id="ARBA00022989"/>
    </source>
</evidence>
<dbReference type="NCBIfam" id="TIGR00945">
    <property type="entry name" value="tatC"/>
    <property type="match status" value="1"/>
</dbReference>
<evidence type="ECO:0000256" key="4">
    <source>
        <dbReference type="ARBA" id="ARBA00023136"/>
    </source>
</evidence>
<dbReference type="PANTHER" id="PTHR30371">
    <property type="entry name" value="SEC-INDEPENDENT PROTEIN TRANSLOCASE PROTEIN TATC"/>
    <property type="match status" value="1"/>
</dbReference>
<sequence>MIQIRDIDETQAPLLDHLIELRTRLLRCVYALALTSAISYYFVDAILAILVHPLSLAFPAGHGRLIYTKLYSAFFVNLKVALFSGFLLSFPVVANQLWAFVAPGLYAREKRAFLPFLIATPILFGMGASLAYFVVMPTAFKWFVGFQGNKGGLQLEALPGIEEYLALVMQFILAFGVSFLLPVLLMLLNRAGIVSRDALVKARRYVIVGIVALAALITPPDVVSQLMLAIPLLILFEGTLIVMRFVEKADAEEKARLAAEEAAAEAAQAAADAAAAAQQTSGNPTQLLP</sequence>
<keyword evidence="5" id="KW-0811">Translocation</keyword>
<dbReference type="HAMAP" id="MF_00902">
    <property type="entry name" value="TatC"/>
    <property type="match status" value="1"/>
</dbReference>
<evidence type="ECO:0000313" key="7">
    <source>
        <dbReference type="EMBL" id="MDR6511750.1"/>
    </source>
</evidence>
<comment type="subunit">
    <text evidence="5">The Tat system comprises two distinct complexes: a TatABC complex, containing multiple copies of TatA, TatB and TatC subunits, and a separate TatA complex, containing only TatA subunits. Substrates initially bind to the TatABC complex, which probably triggers association of the separate TatA complex to form the active translocon.</text>
</comment>
<comment type="function">
    <text evidence="5">Part of the twin-arginine translocation (Tat) system that transports large folded proteins containing a characteristic twin-arginine motif in their signal peptide across membranes. Together with TatB, TatC is part of a receptor directly interacting with Tat signal peptides.</text>
</comment>
<feature type="transmembrane region" description="Helical" evidence="5">
    <location>
        <begin position="113"/>
        <end position="135"/>
    </location>
</feature>
<keyword evidence="5" id="KW-1003">Cell membrane</keyword>
<feature type="transmembrane region" description="Helical" evidence="5">
    <location>
        <begin position="202"/>
        <end position="220"/>
    </location>
</feature>
<dbReference type="Pfam" id="PF00902">
    <property type="entry name" value="TatC"/>
    <property type="match status" value="1"/>
</dbReference>
<feature type="transmembrane region" description="Helical" evidence="5">
    <location>
        <begin position="28"/>
        <end position="51"/>
    </location>
</feature>
<feature type="transmembrane region" description="Helical" evidence="5">
    <location>
        <begin position="164"/>
        <end position="190"/>
    </location>
</feature>